<keyword evidence="8 11" id="KW-0472">Membrane</keyword>
<gene>
    <name evidence="14" type="primary">KAFR0B01710</name>
    <name evidence="14" type="ORF">KAFR_0B01710</name>
</gene>
<feature type="chain" id="PRO_5003559197" description="SSD domain-containing protein" evidence="12">
    <location>
        <begin position="23"/>
        <end position="1182"/>
    </location>
</feature>
<keyword evidence="15" id="KW-1185">Reference proteome</keyword>
<reference evidence="14 15" key="1">
    <citation type="journal article" date="2011" name="Proc. Natl. Acad. Sci. U.S.A.">
        <title>Evolutionary erosion of yeast sex chromosomes by mating-type switching accidents.</title>
        <authorList>
            <person name="Gordon J.L."/>
            <person name="Armisen D."/>
            <person name="Proux-Wera E."/>
            <person name="Oheigeartaigh S.S."/>
            <person name="Byrne K.P."/>
            <person name="Wolfe K.H."/>
        </authorList>
    </citation>
    <scope>NUCLEOTIDE SEQUENCE [LARGE SCALE GENOMIC DNA]</scope>
    <source>
        <strain evidence="15">ATCC 22294 / BCRC 22015 / CBS 2517 / CECT 1963 / NBRC 1671 / NRRL Y-8276</strain>
    </source>
</reference>
<organism evidence="14 15">
    <name type="scientific">Kazachstania africana (strain ATCC 22294 / BCRC 22015 / CBS 2517 / CECT 1963 / NBRC 1671 / NRRL Y-8276)</name>
    <name type="common">Yeast</name>
    <name type="synonym">Kluyveromyces africanus</name>
    <dbReference type="NCBI Taxonomy" id="1071382"/>
    <lineage>
        <taxon>Eukaryota</taxon>
        <taxon>Fungi</taxon>
        <taxon>Dikarya</taxon>
        <taxon>Ascomycota</taxon>
        <taxon>Saccharomycotina</taxon>
        <taxon>Saccharomycetes</taxon>
        <taxon>Saccharomycetales</taxon>
        <taxon>Saccharomycetaceae</taxon>
        <taxon>Kazachstania</taxon>
    </lineage>
</organism>
<evidence type="ECO:0000256" key="8">
    <source>
        <dbReference type="ARBA" id="ARBA00023136"/>
    </source>
</evidence>
<evidence type="ECO:0000256" key="1">
    <source>
        <dbReference type="ARBA" id="ARBA00004141"/>
    </source>
</evidence>
<dbReference type="Pfam" id="PF16414">
    <property type="entry name" value="NPC1_N"/>
    <property type="match status" value="1"/>
</dbReference>
<feature type="domain" description="SSD" evidence="13">
    <location>
        <begin position="556"/>
        <end position="717"/>
    </location>
</feature>
<evidence type="ECO:0000259" key="13">
    <source>
        <dbReference type="PROSITE" id="PS50156"/>
    </source>
</evidence>
<comment type="similarity">
    <text evidence="2">Belongs to the patched family.</text>
</comment>
<feature type="transmembrane region" description="Helical" evidence="11">
    <location>
        <begin position="557"/>
        <end position="575"/>
    </location>
</feature>
<feature type="transmembrane region" description="Helical" evidence="11">
    <location>
        <begin position="587"/>
        <end position="611"/>
    </location>
</feature>
<dbReference type="RefSeq" id="XP_003955605.1">
    <property type="nucleotide sequence ID" value="XM_003955556.1"/>
</dbReference>
<dbReference type="eggNOG" id="KOG1933">
    <property type="taxonomic scope" value="Eukaryota"/>
</dbReference>
<evidence type="ECO:0000313" key="14">
    <source>
        <dbReference type="EMBL" id="CCF56470.1"/>
    </source>
</evidence>
<dbReference type="InParanoid" id="H2AQ20"/>
<evidence type="ECO:0000256" key="4">
    <source>
        <dbReference type="ARBA" id="ARBA00022692"/>
    </source>
</evidence>
<keyword evidence="3" id="KW-0813">Transport</keyword>
<dbReference type="STRING" id="1071382.H2AQ20"/>
<evidence type="ECO:0000313" key="15">
    <source>
        <dbReference type="Proteomes" id="UP000005220"/>
    </source>
</evidence>
<dbReference type="GO" id="GO:0000329">
    <property type="term" value="C:fungal-type vacuole membrane"/>
    <property type="evidence" value="ECO:0007669"/>
    <property type="project" value="EnsemblFungi"/>
</dbReference>
<feature type="transmembrane region" description="Helical" evidence="11">
    <location>
        <begin position="692"/>
        <end position="718"/>
    </location>
</feature>
<dbReference type="PANTHER" id="PTHR45727:SF2">
    <property type="entry name" value="NPC INTRACELLULAR CHOLESTEROL TRANSPORTER 1"/>
    <property type="match status" value="1"/>
</dbReference>
<dbReference type="SUPFAM" id="SSF82866">
    <property type="entry name" value="Multidrug efflux transporter AcrB transmembrane domain"/>
    <property type="match status" value="2"/>
</dbReference>
<dbReference type="Gene3D" id="1.20.1640.10">
    <property type="entry name" value="Multidrug efflux transporter AcrB transmembrane domain"/>
    <property type="match status" value="2"/>
</dbReference>
<comment type="subcellular location">
    <subcellularLocation>
        <location evidence="1">Membrane</location>
        <topology evidence="1">Multi-pass membrane protein</topology>
    </subcellularLocation>
</comment>
<feature type="transmembrane region" description="Helical" evidence="11">
    <location>
        <begin position="756"/>
        <end position="777"/>
    </location>
</feature>
<dbReference type="PANTHER" id="PTHR45727">
    <property type="entry name" value="NPC INTRACELLULAR CHOLESTEROL TRANSPORTER 1"/>
    <property type="match status" value="1"/>
</dbReference>
<dbReference type="OrthoDB" id="6510177at2759"/>
<feature type="transmembrane region" description="Helical" evidence="11">
    <location>
        <begin position="617"/>
        <end position="637"/>
    </location>
</feature>
<evidence type="ECO:0000256" key="5">
    <source>
        <dbReference type="ARBA" id="ARBA00022729"/>
    </source>
</evidence>
<keyword evidence="5 12" id="KW-0732">Signal</keyword>
<sequence length="1182" mass="133635">MFGYNYILSVCSLLFLLNIVTAQYCALYGNCGKKSVFGSQLPCAIEDPESFDPPAPDSDLINLLIETCGEEWQDADSLCCTSDQVKALNSKLKKANNFIKSCPACVENFKNLFCHFTCSPDQASFVNVTERSKSKDGRDVVDELEVFLDDEWAERFYNSCRNVKYSGTNGDAMKFIGGNAKNYSDFLKFLGDKKPLLGGSPFQINYKYDAPRGYDLFDYDVYDCNDEKYKCSCNDCQESCPAIQTFANEHEKVGKLPYFSFVLLSIYAVVIIALIGWNVYLRVKGKEMTLLADEPVEDTNETAGNEVIQSYDTRPYQINNIVAKGLSEIAGCSTVYAKTVLAVTGALFIICYFLLYKYYDPTTDSTDLWAPRNSQSYKDKQYFEDNFGPSFRTEQILIVNETGPVLSYPTLKWWFEVEKNLTTQVNYKNVTYQDLCHRPTNYSTCFVESLTQYFNGIPPAKSSWDAQLELCADTPGMCVPSTQEPLKKSALFSNVTHVLDSKAIIVTLLLSNHSDVAEHWEHHLENFLLDIDAPKGVRISFSTEISKNKEVDDNVESWTLTFSYLLMFLFVSWALKKKSSSKIKILMGIAGILIVFISLVFTAGLLCSIGVQPTPLVIKILPFIILAIGIDNIFLLSDEFDKISEVKPNWFTDEKIVKSVSRISPSIFLAFICQLSSVLLAVFVSMPVARNFAIYSAVALGINMLLQLTTYLSIYSVCENKFETIRLSDTNSVARVSGRFESCYFNLLTRKRKKTIAVFVVLTLLSITLLPCLKYGLDQRLYVPSTSHLVDYYDDVSDHLQIGPPVYFVVKDLDLTKRKNQQKVCGEFSTCHNNSLSNVFEKERSTSKMIEPLENWIDDYFMFMNPEFDQCCRIKKSDHEVCPPYFPTWGCETCLKKDHWNYNMSGFPEGQDFIKFFKIWIDTPNDKCPFGGKLSYSRQVNFNNTNITSSSFRSFNGPLRSEESYIKAYNAENKLVELFKEKSGLDVVAYSPFNIFYEQYNSMASVTSKLLVVSLIFVFIFSTILLGSVLTAALLTGTIIMILINMFAMMIMLNISLNPISLANLLIAVGVASEACIHIARAFTIVPHGTKNNPSLRSIFAVKSIGCSVFYGVIMTKFVALLLLFFSKSKLIDTYFFRMFMSLILMTALHSLVFLPIVLSMFGGRGYIDDTVTFDEEENDES</sequence>
<keyword evidence="4 11" id="KW-0812">Transmembrane</keyword>
<dbReference type="InterPro" id="IPR053958">
    <property type="entry name" value="HMGCR/SNAP/NPC1-like_SSD"/>
</dbReference>
<evidence type="ECO:0000256" key="6">
    <source>
        <dbReference type="ARBA" id="ARBA00022989"/>
    </source>
</evidence>
<dbReference type="GO" id="GO:0032934">
    <property type="term" value="F:sterol binding"/>
    <property type="evidence" value="ECO:0007669"/>
    <property type="project" value="EnsemblFungi"/>
</dbReference>
<keyword evidence="6 11" id="KW-1133">Transmembrane helix</keyword>
<evidence type="ECO:0000256" key="7">
    <source>
        <dbReference type="ARBA" id="ARBA00023055"/>
    </source>
</evidence>
<dbReference type="InterPro" id="IPR000731">
    <property type="entry name" value="SSD"/>
</dbReference>
<keyword evidence="9" id="KW-1015">Disulfide bond</keyword>
<evidence type="ECO:0000256" key="2">
    <source>
        <dbReference type="ARBA" id="ARBA00005585"/>
    </source>
</evidence>
<evidence type="ECO:0000256" key="11">
    <source>
        <dbReference type="SAM" id="Phobius"/>
    </source>
</evidence>
<accession>H2AQ20</accession>
<dbReference type="PROSITE" id="PS50156">
    <property type="entry name" value="SSD"/>
    <property type="match status" value="1"/>
</dbReference>
<feature type="transmembrane region" description="Helical" evidence="11">
    <location>
        <begin position="1039"/>
        <end position="1057"/>
    </location>
</feature>
<keyword evidence="7" id="KW-0445">Lipid transport</keyword>
<feature type="transmembrane region" description="Helical" evidence="11">
    <location>
        <begin position="667"/>
        <end position="686"/>
    </location>
</feature>
<proteinExistence type="inferred from homology"/>
<dbReference type="GO" id="GO:0015918">
    <property type="term" value="P:sterol transport"/>
    <property type="evidence" value="ECO:0007669"/>
    <property type="project" value="EnsemblFungi"/>
</dbReference>
<feature type="transmembrane region" description="Helical" evidence="11">
    <location>
        <begin position="258"/>
        <end position="281"/>
    </location>
</feature>
<feature type="transmembrane region" description="Helical" evidence="11">
    <location>
        <begin position="335"/>
        <end position="355"/>
    </location>
</feature>
<dbReference type="HOGENOM" id="CLU_002359_0_1_1"/>
<protein>
    <recommendedName>
        <fullName evidence="13">SSD domain-containing protein</fullName>
    </recommendedName>
</protein>
<dbReference type="AlphaFoldDB" id="H2AQ20"/>
<feature type="signal peptide" evidence="12">
    <location>
        <begin position="1"/>
        <end position="22"/>
    </location>
</feature>
<dbReference type="InterPro" id="IPR053956">
    <property type="entry name" value="NPC1_MLD"/>
</dbReference>
<feature type="transmembrane region" description="Helical" evidence="11">
    <location>
        <begin position="1010"/>
        <end position="1032"/>
    </location>
</feature>
<dbReference type="InterPro" id="IPR032190">
    <property type="entry name" value="NPC1_N"/>
</dbReference>
<dbReference type="Pfam" id="PF22314">
    <property type="entry name" value="NPC1_MLD"/>
    <property type="match status" value="1"/>
</dbReference>
<feature type="transmembrane region" description="Helical" evidence="11">
    <location>
        <begin position="1105"/>
        <end position="1127"/>
    </location>
</feature>
<evidence type="ECO:0000256" key="12">
    <source>
        <dbReference type="SAM" id="SignalP"/>
    </source>
</evidence>
<dbReference type="Pfam" id="PF12349">
    <property type="entry name" value="Sterol-sensing"/>
    <property type="match status" value="1"/>
</dbReference>
<dbReference type="EMBL" id="HE650822">
    <property type="protein sequence ID" value="CCF56470.1"/>
    <property type="molecule type" value="Genomic_DNA"/>
</dbReference>
<dbReference type="GO" id="GO:0006665">
    <property type="term" value="P:sphingolipid metabolic process"/>
    <property type="evidence" value="ECO:0007669"/>
    <property type="project" value="EnsemblFungi"/>
</dbReference>
<name>H2AQ20_KAZAF</name>
<dbReference type="Proteomes" id="UP000005220">
    <property type="component" value="Chromosome 2"/>
</dbReference>
<keyword evidence="10" id="KW-0325">Glycoprotein</keyword>
<evidence type="ECO:0000256" key="9">
    <source>
        <dbReference type="ARBA" id="ARBA00023157"/>
    </source>
</evidence>
<dbReference type="GeneID" id="13882773"/>
<feature type="transmembrane region" description="Helical" evidence="11">
    <location>
        <begin position="1139"/>
        <end position="1159"/>
    </location>
</feature>
<feature type="transmembrane region" description="Helical" evidence="11">
    <location>
        <begin position="1063"/>
        <end position="1084"/>
    </location>
</feature>
<evidence type="ECO:0000256" key="10">
    <source>
        <dbReference type="ARBA" id="ARBA00023180"/>
    </source>
</evidence>
<dbReference type="KEGG" id="kaf:KAFR_0B01710"/>
<dbReference type="FunCoup" id="H2AQ20">
    <property type="interactions" value="569"/>
</dbReference>
<evidence type="ECO:0000256" key="3">
    <source>
        <dbReference type="ARBA" id="ARBA00022448"/>
    </source>
</evidence>